<dbReference type="EMBL" id="BAABKX010000030">
    <property type="protein sequence ID" value="GAA5064016.1"/>
    <property type="molecule type" value="Genomic_DNA"/>
</dbReference>
<sequence length="310" mass="34897">MNSLLWPGSVEEHVRANSYNTSNRLSDMDSSTDDTDHAEYRSTELGSESPAELRESSTEEYAVVADSTYSRAQFIEPSSLGYIHIGATVRPRSLPLTLLPIGREKTELLTRLKERARHLEELEAVETATIFETAAMPPLHRLPYIKEHKDSIHLARFDVAVLIETKSPAAAREVQETQAYQTLMDAIQNAATDVHVMASRNEKRIGDVDKTKQGVFIFNYFVADDPEVMLELFDYLAGSYVAETGLDNSTLLVPLDDENADYVAINNARWDIGILRFLWRELTNKSLRSFVQTNLKANQVGAMPVLYRLA</sequence>
<keyword evidence="3" id="KW-1185">Reference proteome</keyword>
<reference evidence="2 3" key="1">
    <citation type="journal article" date="2019" name="Int. J. Syst. Evol. Microbiol.">
        <title>The Global Catalogue of Microorganisms (GCM) 10K type strain sequencing project: providing services to taxonomists for standard genome sequencing and annotation.</title>
        <authorList>
            <consortium name="The Broad Institute Genomics Platform"/>
            <consortium name="The Broad Institute Genome Sequencing Center for Infectious Disease"/>
            <person name="Wu L."/>
            <person name="Ma J."/>
        </authorList>
    </citation>
    <scope>NUCLEOTIDE SEQUENCE [LARGE SCALE GENOMIC DNA]</scope>
    <source>
        <strain evidence="2 3">JCM 17504</strain>
    </source>
</reference>
<gene>
    <name evidence="2" type="ORF">GCM10025751_53040</name>
</gene>
<organism evidence="2 3">
    <name type="scientific">Haladaptatus pallidirubidus</name>
    <dbReference type="NCBI Taxonomy" id="1008152"/>
    <lineage>
        <taxon>Archaea</taxon>
        <taxon>Methanobacteriati</taxon>
        <taxon>Methanobacteriota</taxon>
        <taxon>Stenosarchaea group</taxon>
        <taxon>Halobacteria</taxon>
        <taxon>Halobacteriales</taxon>
        <taxon>Haladaptataceae</taxon>
        <taxon>Haladaptatus</taxon>
    </lineage>
</organism>
<name>A0AAV3UQN1_9EURY</name>
<dbReference type="Proteomes" id="UP001501729">
    <property type="component" value="Unassembled WGS sequence"/>
</dbReference>
<evidence type="ECO:0000256" key="1">
    <source>
        <dbReference type="SAM" id="MobiDB-lite"/>
    </source>
</evidence>
<dbReference type="RefSeq" id="WP_345413340.1">
    <property type="nucleotide sequence ID" value="NZ_BAABKX010000030.1"/>
</dbReference>
<evidence type="ECO:0000313" key="3">
    <source>
        <dbReference type="Proteomes" id="UP001501729"/>
    </source>
</evidence>
<accession>A0AAV3UQN1</accession>
<protein>
    <submittedName>
        <fullName evidence="2">Uncharacterized protein</fullName>
    </submittedName>
</protein>
<comment type="caution">
    <text evidence="2">The sequence shown here is derived from an EMBL/GenBank/DDBJ whole genome shotgun (WGS) entry which is preliminary data.</text>
</comment>
<feature type="region of interest" description="Disordered" evidence="1">
    <location>
        <begin position="17"/>
        <end position="55"/>
    </location>
</feature>
<proteinExistence type="predicted"/>
<dbReference type="AlphaFoldDB" id="A0AAV3UQN1"/>
<evidence type="ECO:0000313" key="2">
    <source>
        <dbReference type="EMBL" id="GAA5064016.1"/>
    </source>
</evidence>